<feature type="domain" description="Solute-binding protein family 3/N-terminal" evidence="1">
    <location>
        <begin position="39"/>
        <end position="119"/>
    </location>
</feature>
<accession>A0ABS9VNB8</accession>
<name>A0ABS9VNB8_9SPHN</name>
<dbReference type="Pfam" id="PF00497">
    <property type="entry name" value="SBP_bac_3"/>
    <property type="match status" value="1"/>
</dbReference>
<dbReference type="InterPro" id="IPR001638">
    <property type="entry name" value="Solute-binding_3/MltF_N"/>
</dbReference>
<dbReference type="EMBL" id="JAKZHW010000001">
    <property type="protein sequence ID" value="MCH8616463.1"/>
    <property type="molecule type" value="Genomic_DNA"/>
</dbReference>
<dbReference type="Gene3D" id="3.40.190.10">
    <property type="entry name" value="Periplasmic binding protein-like II"/>
    <property type="match status" value="1"/>
</dbReference>
<evidence type="ECO:0000313" key="2">
    <source>
        <dbReference type="EMBL" id="MCH8616463.1"/>
    </source>
</evidence>
<organism evidence="2 3">
    <name type="scientific">Sphingomonas telluris</name>
    <dbReference type="NCBI Taxonomy" id="2907998"/>
    <lineage>
        <taxon>Bacteria</taxon>
        <taxon>Pseudomonadati</taxon>
        <taxon>Pseudomonadota</taxon>
        <taxon>Alphaproteobacteria</taxon>
        <taxon>Sphingomonadales</taxon>
        <taxon>Sphingomonadaceae</taxon>
        <taxon>Sphingomonas</taxon>
    </lineage>
</organism>
<dbReference type="RefSeq" id="WP_241447262.1">
    <property type="nucleotide sequence ID" value="NZ_JAKZHW010000001.1"/>
</dbReference>
<keyword evidence="3" id="KW-1185">Reference proteome</keyword>
<protein>
    <submittedName>
        <fullName evidence="2">Transporter substrate-binding domain-containing protein</fullName>
    </submittedName>
</protein>
<reference evidence="2 3" key="1">
    <citation type="submission" date="2022-03" db="EMBL/GenBank/DDBJ databases">
        <authorList>
            <person name="Jo J.-H."/>
            <person name="Im W.-T."/>
        </authorList>
    </citation>
    <scope>NUCLEOTIDE SEQUENCE [LARGE SCALE GENOMIC DNA]</scope>
    <source>
        <strain evidence="2 3">SM33</strain>
    </source>
</reference>
<evidence type="ECO:0000259" key="1">
    <source>
        <dbReference type="Pfam" id="PF00497"/>
    </source>
</evidence>
<dbReference type="Proteomes" id="UP001203058">
    <property type="component" value="Unassembled WGS sequence"/>
</dbReference>
<proteinExistence type="predicted"/>
<comment type="caution">
    <text evidence="2">The sequence shown here is derived from an EMBL/GenBank/DDBJ whole genome shotgun (WGS) entry which is preliminary data.</text>
</comment>
<evidence type="ECO:0000313" key="3">
    <source>
        <dbReference type="Proteomes" id="UP001203058"/>
    </source>
</evidence>
<dbReference type="SUPFAM" id="SSF53850">
    <property type="entry name" value="Periplasmic binding protein-like II"/>
    <property type="match status" value="1"/>
</dbReference>
<dbReference type="PROSITE" id="PS51257">
    <property type="entry name" value="PROKAR_LIPOPROTEIN"/>
    <property type="match status" value="1"/>
</dbReference>
<gene>
    <name evidence="2" type="ORF">LZ016_10170</name>
</gene>
<sequence>MFLDERTIATALLSFVSAACSIPKDPEGTSERIASTHELRVGVTDNPPWVSATHGEPGGIEAELVRKFAKSVHADVLWTTGSESVLVEALKRHELDVVIGGFEKRTQWSSQAGITQPFAKDADGKKHVFLAAPGENGFILNLDRFLTERQRDSGGAS</sequence>